<accession>A0A8B6FFU8</accession>
<dbReference type="InterPro" id="IPR011042">
    <property type="entry name" value="6-blade_b-propeller_TolB-like"/>
</dbReference>
<dbReference type="SUPFAM" id="SSF101898">
    <property type="entry name" value="NHL repeat"/>
    <property type="match status" value="1"/>
</dbReference>
<proteinExistence type="predicted"/>
<dbReference type="EMBL" id="UYJE01006834">
    <property type="protein sequence ID" value="VDI49513.1"/>
    <property type="molecule type" value="Genomic_DNA"/>
</dbReference>
<reference evidence="1" key="1">
    <citation type="submission" date="2018-11" db="EMBL/GenBank/DDBJ databases">
        <authorList>
            <person name="Alioto T."/>
            <person name="Alioto T."/>
        </authorList>
    </citation>
    <scope>NUCLEOTIDE SEQUENCE</scope>
</reference>
<evidence type="ECO:0000313" key="2">
    <source>
        <dbReference type="Proteomes" id="UP000596742"/>
    </source>
</evidence>
<sequence length="265" mass="30055">MNQNDEIEKIVRQLESRNSLGEITVVKTETKLNRVSIMRREAQVQSREKSSISNMIMNIETKMDINIGYISDMICLMDGRVIIVQNEFNVNLLTSDGNLYILPITNEAFTATQINQDTIAITYPKDDVGEIRIIDLEGNTLKSILVRNKASLIYLIYCNDRVIYSGHNSTVRCVDESGNQIWQYGQDLSGPWRLCTDTYGNIIVIDQQSKQVIVISKDGQNSKVLINEEDGLEKLQCICFNYNEFSGFVCDFDGTYIAKFNLSSG</sequence>
<name>A0A8B6FFU8_MYTGA</name>
<dbReference type="Proteomes" id="UP000596742">
    <property type="component" value="Unassembled WGS sequence"/>
</dbReference>
<organism evidence="1 2">
    <name type="scientific">Mytilus galloprovincialis</name>
    <name type="common">Mediterranean mussel</name>
    <dbReference type="NCBI Taxonomy" id="29158"/>
    <lineage>
        <taxon>Eukaryota</taxon>
        <taxon>Metazoa</taxon>
        <taxon>Spiralia</taxon>
        <taxon>Lophotrochozoa</taxon>
        <taxon>Mollusca</taxon>
        <taxon>Bivalvia</taxon>
        <taxon>Autobranchia</taxon>
        <taxon>Pteriomorphia</taxon>
        <taxon>Mytilida</taxon>
        <taxon>Mytiloidea</taxon>
        <taxon>Mytilidae</taxon>
        <taxon>Mytilinae</taxon>
        <taxon>Mytilus</taxon>
    </lineage>
</organism>
<dbReference type="OrthoDB" id="10020332at2759"/>
<dbReference type="AlphaFoldDB" id="A0A8B6FFU8"/>
<evidence type="ECO:0008006" key="3">
    <source>
        <dbReference type="Google" id="ProtNLM"/>
    </source>
</evidence>
<gene>
    <name evidence="1" type="ORF">MGAL_10B087267</name>
</gene>
<protein>
    <recommendedName>
        <fullName evidence="3">TRIM2_3</fullName>
    </recommendedName>
</protein>
<dbReference type="Gene3D" id="2.120.10.30">
    <property type="entry name" value="TolB, C-terminal domain"/>
    <property type="match status" value="1"/>
</dbReference>
<evidence type="ECO:0000313" key="1">
    <source>
        <dbReference type="EMBL" id="VDI49513.1"/>
    </source>
</evidence>
<keyword evidence="2" id="KW-1185">Reference proteome</keyword>
<comment type="caution">
    <text evidence="1">The sequence shown here is derived from an EMBL/GenBank/DDBJ whole genome shotgun (WGS) entry which is preliminary data.</text>
</comment>